<comment type="caution">
    <text evidence="16">The sequence shown here is derived from an EMBL/GenBank/DDBJ whole genome shotgun (WGS) entry which is preliminary data.</text>
</comment>
<organism evidence="16 17">
    <name type="scientific">Aspergillus sclerotialis</name>
    <dbReference type="NCBI Taxonomy" id="2070753"/>
    <lineage>
        <taxon>Eukaryota</taxon>
        <taxon>Fungi</taxon>
        <taxon>Dikarya</taxon>
        <taxon>Ascomycota</taxon>
        <taxon>Pezizomycotina</taxon>
        <taxon>Eurotiomycetes</taxon>
        <taxon>Eurotiomycetidae</taxon>
        <taxon>Eurotiales</taxon>
        <taxon>Aspergillaceae</taxon>
        <taxon>Aspergillus</taxon>
        <taxon>Aspergillus subgen. Polypaecilum</taxon>
    </lineage>
</organism>
<evidence type="ECO:0000256" key="8">
    <source>
        <dbReference type="ARBA" id="ARBA00022842"/>
    </source>
</evidence>
<reference evidence="17" key="1">
    <citation type="submission" date="2017-02" db="EMBL/GenBank/DDBJ databases">
        <authorList>
            <person name="Tafer H."/>
            <person name="Lopandic K."/>
        </authorList>
    </citation>
    <scope>NUCLEOTIDE SEQUENCE [LARGE SCALE GENOMIC DNA]</scope>
    <source>
        <strain evidence="17">CBS 366.77</strain>
    </source>
</reference>
<dbReference type="OrthoDB" id="419183at2759"/>
<evidence type="ECO:0000256" key="10">
    <source>
        <dbReference type="ARBA" id="ARBA00023027"/>
    </source>
</evidence>
<evidence type="ECO:0000256" key="6">
    <source>
        <dbReference type="ARBA" id="ARBA00022605"/>
    </source>
</evidence>
<keyword evidence="9 13" id="KW-0560">Oxidoreductase</keyword>
<evidence type="ECO:0000256" key="5">
    <source>
        <dbReference type="ARBA" id="ARBA00022430"/>
    </source>
</evidence>
<evidence type="ECO:0000313" key="16">
    <source>
        <dbReference type="EMBL" id="RJE26968.1"/>
    </source>
</evidence>
<evidence type="ECO:0000256" key="9">
    <source>
        <dbReference type="ARBA" id="ARBA00023002"/>
    </source>
</evidence>
<gene>
    <name evidence="16" type="ORF">PHISCL_00669</name>
</gene>
<dbReference type="EC" id="1.1.1.85" evidence="4 14"/>
<keyword evidence="17" id="KW-1185">Reference proteome</keyword>
<comment type="cofactor">
    <cofactor evidence="14">
        <name>Mg(2+)</name>
        <dbReference type="ChEBI" id="CHEBI:18420"/>
    </cofactor>
    <cofactor evidence="14">
        <name>Mn(2+)</name>
        <dbReference type="ChEBI" id="CHEBI:29035"/>
    </cofactor>
    <text evidence="14">Binds 1 Mg(2+) or Mn(2+) ion per subunit.</text>
</comment>
<comment type="catalytic activity">
    <reaction evidence="14">
        <text>(2R,3S)-3-isopropylmalate + NAD(+) = 4-methyl-2-oxopentanoate + CO2 + NADH</text>
        <dbReference type="Rhea" id="RHEA:32271"/>
        <dbReference type="ChEBI" id="CHEBI:16526"/>
        <dbReference type="ChEBI" id="CHEBI:17865"/>
        <dbReference type="ChEBI" id="CHEBI:35121"/>
        <dbReference type="ChEBI" id="CHEBI:57540"/>
        <dbReference type="ChEBI" id="CHEBI:57945"/>
        <dbReference type="EC" id="1.1.1.85"/>
    </reaction>
</comment>
<comment type="subunit">
    <text evidence="3 14">Homodimer.</text>
</comment>
<evidence type="ECO:0000256" key="13">
    <source>
        <dbReference type="RuleBase" id="RU004443"/>
    </source>
</evidence>
<dbReference type="PANTHER" id="PTHR42979">
    <property type="entry name" value="3-ISOPROPYLMALATE DEHYDROGENASE"/>
    <property type="match status" value="1"/>
</dbReference>
<evidence type="ECO:0000256" key="2">
    <source>
        <dbReference type="ARBA" id="ARBA00007769"/>
    </source>
</evidence>
<evidence type="ECO:0000256" key="3">
    <source>
        <dbReference type="ARBA" id="ARBA00011738"/>
    </source>
</evidence>
<dbReference type="GO" id="GO:0003862">
    <property type="term" value="F:3-isopropylmalate dehydrogenase activity"/>
    <property type="evidence" value="ECO:0007669"/>
    <property type="project" value="UniProtKB-EC"/>
</dbReference>
<dbReference type="STRING" id="2070753.A0A3A2ZUY6"/>
<dbReference type="PROSITE" id="PS00470">
    <property type="entry name" value="IDH_IMDH"/>
    <property type="match status" value="1"/>
</dbReference>
<sequence length="367" mass="39077">MAKTYNILVLPGDGIGPEVMGEAVKVLKAFETPTRQFSLRQDLVGGCSIDAHGKSVTESVKQAALSSDAVLFAAVGGPKWDNARRGLDGPEGGLLQLRKAMDIYANIRPCSADSPSQSISREFSPFRQDIIEGVDFVVVRENCGGAYFGKKVEEADYAMDEWGYSEAEIQRVARLSAEIALRHDPPWPVISLDKANVLASSRLWRKVVEKTITTEYPQVKLVHQLADSASLLLATNPRSLNGVILADNTFGDMISDQAGSIVGTLGVLPSASLNGLPGNSSGSRPYGLYEPTHGSAPTIAGNNIANPVAMILCVALMFRYSLDMESEAKKVEDAVRKVLDSGIRTPDLGGKAGTKEVGDAIVGALSS</sequence>
<proteinExistence type="inferred from homology"/>
<dbReference type="FunFam" id="3.40.718.10:FF:000006">
    <property type="entry name" value="3-isopropylmalate dehydrogenase"/>
    <property type="match status" value="1"/>
</dbReference>
<evidence type="ECO:0000313" key="17">
    <source>
        <dbReference type="Proteomes" id="UP000266188"/>
    </source>
</evidence>
<dbReference type="Gene3D" id="3.40.718.10">
    <property type="entry name" value="Isopropylmalate Dehydrogenase"/>
    <property type="match status" value="1"/>
</dbReference>
<dbReference type="GO" id="GO:0051287">
    <property type="term" value="F:NAD binding"/>
    <property type="evidence" value="ECO:0007669"/>
    <property type="project" value="InterPro"/>
</dbReference>
<dbReference type="UniPathway" id="UPA00048">
    <property type="reaction ID" value="UER00072"/>
</dbReference>
<evidence type="ECO:0000256" key="7">
    <source>
        <dbReference type="ARBA" id="ARBA00022723"/>
    </source>
</evidence>
<dbReference type="Proteomes" id="UP000266188">
    <property type="component" value="Unassembled WGS sequence"/>
</dbReference>
<dbReference type="GO" id="GO:0000287">
    <property type="term" value="F:magnesium ion binding"/>
    <property type="evidence" value="ECO:0007669"/>
    <property type="project" value="InterPro"/>
</dbReference>
<keyword evidence="8" id="KW-0460">Magnesium</keyword>
<evidence type="ECO:0000256" key="4">
    <source>
        <dbReference type="ARBA" id="ARBA00013101"/>
    </source>
</evidence>
<dbReference type="EMBL" id="MVGC01000011">
    <property type="protein sequence ID" value="RJE26968.1"/>
    <property type="molecule type" value="Genomic_DNA"/>
</dbReference>
<keyword evidence="5 14" id="KW-0432">Leucine biosynthesis</keyword>
<keyword evidence="7 14" id="KW-0479">Metal-binding</keyword>
<dbReference type="Pfam" id="PF00180">
    <property type="entry name" value="Iso_dh"/>
    <property type="match status" value="1"/>
</dbReference>
<dbReference type="InterPro" id="IPR004429">
    <property type="entry name" value="Isopropylmalate_DH"/>
</dbReference>
<dbReference type="NCBIfam" id="TIGR00169">
    <property type="entry name" value="leuB"/>
    <property type="match status" value="1"/>
</dbReference>
<comment type="similarity">
    <text evidence="2 13">Belongs to the isocitrate and isopropylmalate dehydrogenases family.</text>
</comment>
<comment type="cofactor">
    <cofactor evidence="1">
        <name>Mn(2+)</name>
        <dbReference type="ChEBI" id="CHEBI:29035"/>
    </cofactor>
</comment>
<evidence type="ECO:0000259" key="15">
    <source>
        <dbReference type="SMART" id="SM01329"/>
    </source>
</evidence>
<keyword evidence="10 14" id="KW-0520">NAD</keyword>
<feature type="domain" description="Isopropylmalate dehydrogenase-like" evidence="15">
    <location>
        <begin position="6"/>
        <end position="361"/>
    </location>
</feature>
<protein>
    <recommendedName>
        <fullName evidence="4 14">3-isopropylmalate dehydrogenase</fullName>
        <ecNumber evidence="4 14">1.1.1.85</ecNumber>
    </recommendedName>
</protein>
<keyword evidence="11" id="KW-0464">Manganese</keyword>
<dbReference type="InterPro" id="IPR024084">
    <property type="entry name" value="IsoPropMal-DH-like_dom"/>
</dbReference>
<dbReference type="GO" id="GO:0009098">
    <property type="term" value="P:L-leucine biosynthetic process"/>
    <property type="evidence" value="ECO:0007669"/>
    <property type="project" value="UniProtKB-UniPathway"/>
</dbReference>
<name>A0A3A2ZUY6_9EURO</name>
<dbReference type="InterPro" id="IPR019818">
    <property type="entry name" value="IsoCit/isopropylmalate_DH_CS"/>
</dbReference>
<keyword evidence="6" id="KW-0028">Amino-acid biosynthesis</keyword>
<evidence type="ECO:0000256" key="12">
    <source>
        <dbReference type="ARBA" id="ARBA00023304"/>
    </source>
</evidence>
<accession>A0A3A2ZUY6</accession>
<evidence type="ECO:0000256" key="14">
    <source>
        <dbReference type="RuleBase" id="RU004445"/>
    </source>
</evidence>
<comment type="pathway">
    <text evidence="14">Amino-acid biosynthesis; L-leucine biosynthesis; L-leucine from 3-methyl-2-oxobutanoate: step 3/4.</text>
</comment>
<evidence type="ECO:0000256" key="11">
    <source>
        <dbReference type="ARBA" id="ARBA00023211"/>
    </source>
</evidence>
<dbReference type="SMART" id="SM01329">
    <property type="entry name" value="Iso_dh"/>
    <property type="match status" value="1"/>
</dbReference>
<dbReference type="SUPFAM" id="SSF53659">
    <property type="entry name" value="Isocitrate/Isopropylmalate dehydrogenase-like"/>
    <property type="match status" value="1"/>
</dbReference>
<dbReference type="AlphaFoldDB" id="A0A3A2ZUY6"/>
<dbReference type="GO" id="GO:0005829">
    <property type="term" value="C:cytosol"/>
    <property type="evidence" value="ECO:0007669"/>
    <property type="project" value="TreeGrafter"/>
</dbReference>
<comment type="function">
    <text evidence="14">Catalyzes the oxidation of 3-carboxy-2-hydroxy-4-methylpentanoate (3-isopropylmalate) to 3-carboxy-4-methyl-2-oxopentanoate. The product decarboxylates to 4-methyl-2 oxopentanoate.</text>
</comment>
<keyword evidence="12 14" id="KW-0100">Branched-chain amino acid biosynthesis</keyword>
<evidence type="ECO:0000256" key="1">
    <source>
        <dbReference type="ARBA" id="ARBA00001936"/>
    </source>
</evidence>
<dbReference type="PANTHER" id="PTHR42979:SF4">
    <property type="entry name" value="3-ISOPROPYLMALATE DEHYDROGENASE"/>
    <property type="match status" value="1"/>
</dbReference>